<accession>A0A915JKY3</accession>
<name>A0A915JKY3_ROMCU</name>
<evidence type="ECO:0000313" key="2">
    <source>
        <dbReference type="Proteomes" id="UP000887565"/>
    </source>
</evidence>
<feature type="compositionally biased region" description="Polar residues" evidence="1">
    <location>
        <begin position="23"/>
        <end position="34"/>
    </location>
</feature>
<evidence type="ECO:0000313" key="3">
    <source>
        <dbReference type="WBParaSite" id="nRc.2.0.1.t26830-RA"/>
    </source>
</evidence>
<dbReference type="Proteomes" id="UP000887565">
    <property type="component" value="Unplaced"/>
</dbReference>
<protein>
    <submittedName>
        <fullName evidence="3">Uncharacterized protein</fullName>
    </submittedName>
</protein>
<sequence>MGRVHLIPCMGSPPSSSGASHSNVQPSPMTSLTVNGAPGAEGRPTTTTMAVALSSPDEFRNVIFDLTYGLAQNAENIK</sequence>
<feature type="region of interest" description="Disordered" evidence="1">
    <location>
        <begin position="1"/>
        <end position="45"/>
    </location>
</feature>
<dbReference type="AlphaFoldDB" id="A0A915JKY3"/>
<feature type="compositionally biased region" description="Low complexity" evidence="1">
    <location>
        <begin position="12"/>
        <end position="22"/>
    </location>
</feature>
<organism evidence="2 3">
    <name type="scientific">Romanomermis culicivorax</name>
    <name type="common">Nematode worm</name>
    <dbReference type="NCBI Taxonomy" id="13658"/>
    <lineage>
        <taxon>Eukaryota</taxon>
        <taxon>Metazoa</taxon>
        <taxon>Ecdysozoa</taxon>
        <taxon>Nematoda</taxon>
        <taxon>Enoplea</taxon>
        <taxon>Dorylaimia</taxon>
        <taxon>Mermithida</taxon>
        <taxon>Mermithoidea</taxon>
        <taxon>Mermithidae</taxon>
        <taxon>Romanomermis</taxon>
    </lineage>
</organism>
<evidence type="ECO:0000256" key="1">
    <source>
        <dbReference type="SAM" id="MobiDB-lite"/>
    </source>
</evidence>
<dbReference type="WBParaSite" id="nRc.2.0.1.t26830-RA">
    <property type="protein sequence ID" value="nRc.2.0.1.t26830-RA"/>
    <property type="gene ID" value="nRc.2.0.1.g26830"/>
</dbReference>
<proteinExistence type="predicted"/>
<reference evidence="3" key="1">
    <citation type="submission" date="2022-11" db="UniProtKB">
        <authorList>
            <consortium name="WormBaseParasite"/>
        </authorList>
    </citation>
    <scope>IDENTIFICATION</scope>
</reference>
<keyword evidence="2" id="KW-1185">Reference proteome</keyword>